<dbReference type="Proteomes" id="UP000199412">
    <property type="component" value="Unassembled WGS sequence"/>
</dbReference>
<dbReference type="PANTHER" id="PTHR48111:SF40">
    <property type="entry name" value="PHOSPHATE REGULON TRANSCRIPTIONAL REGULATORY PROTEIN PHOB"/>
    <property type="match status" value="1"/>
</dbReference>
<dbReference type="InterPro" id="IPR039420">
    <property type="entry name" value="WalR-like"/>
</dbReference>
<dbReference type="RefSeq" id="WP_143027061.1">
    <property type="nucleotide sequence ID" value="NZ_FNAP01000001.1"/>
</dbReference>
<dbReference type="GO" id="GO:0006355">
    <property type="term" value="P:regulation of DNA-templated transcription"/>
    <property type="evidence" value="ECO:0007669"/>
    <property type="project" value="InterPro"/>
</dbReference>
<dbReference type="STRING" id="69960.SAMN05421720_101457"/>
<keyword evidence="7" id="KW-1185">Reference proteome</keyword>
<evidence type="ECO:0000259" key="5">
    <source>
        <dbReference type="PROSITE" id="PS51755"/>
    </source>
</evidence>
<evidence type="ECO:0000313" key="6">
    <source>
        <dbReference type="EMBL" id="SDD76029.1"/>
    </source>
</evidence>
<dbReference type="SUPFAM" id="SSF46894">
    <property type="entry name" value="C-terminal effector domain of the bipartite response regulators"/>
    <property type="match status" value="1"/>
</dbReference>
<evidence type="ECO:0000256" key="4">
    <source>
        <dbReference type="PROSITE-ProRule" id="PRU01091"/>
    </source>
</evidence>
<dbReference type="Pfam" id="PF00486">
    <property type="entry name" value="Trans_reg_C"/>
    <property type="match status" value="1"/>
</dbReference>
<dbReference type="InterPro" id="IPR011006">
    <property type="entry name" value="CheY-like_superfamily"/>
</dbReference>
<dbReference type="GO" id="GO:0032993">
    <property type="term" value="C:protein-DNA complex"/>
    <property type="evidence" value="ECO:0007669"/>
    <property type="project" value="TreeGrafter"/>
</dbReference>
<gene>
    <name evidence="6" type="ORF">SAMN05421720_101457</name>
</gene>
<dbReference type="GO" id="GO:0000156">
    <property type="term" value="F:phosphorelay response regulator activity"/>
    <property type="evidence" value="ECO:0007669"/>
    <property type="project" value="TreeGrafter"/>
</dbReference>
<evidence type="ECO:0000256" key="2">
    <source>
        <dbReference type="ARBA" id="ARBA00023012"/>
    </source>
</evidence>
<dbReference type="Gene3D" id="1.10.10.10">
    <property type="entry name" value="Winged helix-like DNA-binding domain superfamily/Winged helix DNA-binding domain"/>
    <property type="match status" value="1"/>
</dbReference>
<dbReference type="GO" id="GO:0005829">
    <property type="term" value="C:cytosol"/>
    <property type="evidence" value="ECO:0007669"/>
    <property type="project" value="TreeGrafter"/>
</dbReference>
<dbReference type="InterPro" id="IPR036388">
    <property type="entry name" value="WH-like_DNA-bd_sf"/>
</dbReference>
<evidence type="ECO:0000256" key="1">
    <source>
        <dbReference type="ARBA" id="ARBA00022553"/>
    </source>
</evidence>
<dbReference type="SUPFAM" id="SSF52172">
    <property type="entry name" value="CheY-like"/>
    <property type="match status" value="1"/>
</dbReference>
<keyword evidence="2" id="KW-0902">Two-component regulatory system</keyword>
<reference evidence="6 7" key="1">
    <citation type="submission" date="2016-10" db="EMBL/GenBank/DDBJ databases">
        <authorList>
            <person name="de Groot N.N."/>
        </authorList>
    </citation>
    <scope>NUCLEOTIDE SEQUENCE [LARGE SCALE GENOMIC DNA]</scope>
    <source>
        <strain evidence="6 7">ATCC 700224</strain>
    </source>
</reference>
<evidence type="ECO:0000313" key="7">
    <source>
        <dbReference type="Proteomes" id="UP000199412"/>
    </source>
</evidence>
<dbReference type="CDD" id="cd00383">
    <property type="entry name" value="trans_reg_C"/>
    <property type="match status" value="1"/>
</dbReference>
<accession>A0A1G6XCU2</accession>
<dbReference type="PROSITE" id="PS51755">
    <property type="entry name" value="OMPR_PHOB"/>
    <property type="match status" value="1"/>
</dbReference>
<keyword evidence="3 4" id="KW-0238">DNA-binding</keyword>
<protein>
    <submittedName>
        <fullName evidence="6">DNA-binding response regulator, OmpR family, contains REC and winged-helix (WHTH) domain</fullName>
    </submittedName>
</protein>
<dbReference type="InterPro" id="IPR001867">
    <property type="entry name" value="OmpR/PhoB-type_DNA-bd"/>
</dbReference>
<dbReference type="AlphaFoldDB" id="A0A1G6XCU2"/>
<dbReference type="PANTHER" id="PTHR48111">
    <property type="entry name" value="REGULATOR OF RPOS"/>
    <property type="match status" value="1"/>
</dbReference>
<feature type="DNA-binding region" description="OmpR/PhoB-type" evidence="4">
    <location>
        <begin position="155"/>
        <end position="254"/>
    </location>
</feature>
<dbReference type="OrthoDB" id="9802426at2"/>
<dbReference type="GO" id="GO:0000976">
    <property type="term" value="F:transcription cis-regulatory region binding"/>
    <property type="evidence" value="ECO:0007669"/>
    <property type="project" value="TreeGrafter"/>
</dbReference>
<dbReference type="EMBL" id="FNAP01000001">
    <property type="protein sequence ID" value="SDD76029.1"/>
    <property type="molecule type" value="Genomic_DNA"/>
</dbReference>
<name>A0A1G6XCU2_9PROT</name>
<sequence>MTGMQASAGPFHDGTRGTRVLLIDGDEAPRRALAGHLGSHLTDESGIAEVTEAVSVEDALSDAMREIGPEGPPPWDIAVASALDDADGRAQAASLRSVCPGLPVVLMVPGGGPSRGDWPAGVVSTNRPVRLGVLVTLLRNALTERIQATTLGAPGTGFTLGPYVCDPAGRTLVERASGQVLALTEKEAAILACLYDAPLPVSREALLAEVWGYADGVTTHTLETHIHRLRRKIEADPREPRLLVTDERGYSLGP</sequence>
<evidence type="ECO:0000256" key="3">
    <source>
        <dbReference type="ARBA" id="ARBA00023125"/>
    </source>
</evidence>
<proteinExistence type="predicted"/>
<keyword evidence="1" id="KW-0597">Phosphoprotein</keyword>
<dbReference type="InterPro" id="IPR016032">
    <property type="entry name" value="Sig_transdc_resp-reg_C-effctor"/>
</dbReference>
<feature type="domain" description="OmpR/PhoB-type" evidence="5">
    <location>
        <begin position="155"/>
        <end position="254"/>
    </location>
</feature>
<organism evidence="6 7">
    <name type="scientific">Rhodospira trueperi</name>
    <dbReference type="NCBI Taxonomy" id="69960"/>
    <lineage>
        <taxon>Bacteria</taxon>
        <taxon>Pseudomonadati</taxon>
        <taxon>Pseudomonadota</taxon>
        <taxon>Alphaproteobacteria</taxon>
        <taxon>Rhodospirillales</taxon>
        <taxon>Rhodospirillaceae</taxon>
        <taxon>Rhodospira</taxon>
    </lineage>
</organism>
<dbReference type="SMART" id="SM00862">
    <property type="entry name" value="Trans_reg_C"/>
    <property type="match status" value="1"/>
</dbReference>